<dbReference type="InterPro" id="IPR047324">
    <property type="entry name" value="LbH_gamma_CA-like"/>
</dbReference>
<dbReference type="CDD" id="cd04645">
    <property type="entry name" value="LbH_gamma_CA_like"/>
    <property type="match status" value="1"/>
</dbReference>
<dbReference type="InterPro" id="IPR011004">
    <property type="entry name" value="Trimer_LpxA-like_sf"/>
</dbReference>
<keyword evidence="2" id="KW-1185">Reference proteome</keyword>
<name>A0A1V9YDY3_ACHHY</name>
<dbReference type="Gene3D" id="2.160.10.10">
    <property type="entry name" value="Hexapeptide repeat proteins"/>
    <property type="match status" value="1"/>
</dbReference>
<protein>
    <recommendedName>
        <fullName evidence="3">Gamma carbonic anhydrase</fullName>
    </recommendedName>
</protein>
<sequence length="249" mass="26474">MQALGKTLRSLGQSLDKVGVALEGRLTYTERLVPATRLVANAGNKPALAEGAFVAPNASVIGEVSIGKGSSVWYGATVRGDVNHITIGDNTNIQDQAVIHAAKIANDFPTIIGNNVTIGPSAIVHAAKISNQCIIGTGAQVLDGAEIGENSIITAGSIVTMGKKVPAGQLWSGIPARAVRDLTSDEIEFIKQCSLDYVQLSEVHAGETAKTFEQIELEKENRKIMDTVGELGFEQKQEERPDTGLFFKY</sequence>
<evidence type="ECO:0000313" key="2">
    <source>
        <dbReference type="Proteomes" id="UP000243579"/>
    </source>
</evidence>
<dbReference type="InterPro" id="IPR050484">
    <property type="entry name" value="Transf_Hexapept/Carb_Anhydrase"/>
</dbReference>
<dbReference type="InterPro" id="IPR001451">
    <property type="entry name" value="Hexapep"/>
</dbReference>
<dbReference type="EMBL" id="JNBR01002050">
    <property type="protein sequence ID" value="OQR83902.1"/>
    <property type="molecule type" value="Genomic_DNA"/>
</dbReference>
<dbReference type="PANTHER" id="PTHR13061">
    <property type="entry name" value="DYNACTIN SUBUNIT P25"/>
    <property type="match status" value="1"/>
</dbReference>
<organism evidence="1 2">
    <name type="scientific">Achlya hypogyna</name>
    <name type="common">Oomycete</name>
    <name type="synonym">Protoachlya hypogyna</name>
    <dbReference type="NCBI Taxonomy" id="1202772"/>
    <lineage>
        <taxon>Eukaryota</taxon>
        <taxon>Sar</taxon>
        <taxon>Stramenopiles</taxon>
        <taxon>Oomycota</taxon>
        <taxon>Saprolegniomycetes</taxon>
        <taxon>Saprolegniales</taxon>
        <taxon>Achlyaceae</taxon>
        <taxon>Achlya</taxon>
    </lineage>
</organism>
<dbReference type="AlphaFoldDB" id="A0A1V9YDY3"/>
<dbReference type="SUPFAM" id="SSF51161">
    <property type="entry name" value="Trimeric LpxA-like enzymes"/>
    <property type="match status" value="1"/>
</dbReference>
<gene>
    <name evidence="1" type="ORF">ACHHYP_14145</name>
</gene>
<reference evidence="1 2" key="1">
    <citation type="journal article" date="2014" name="Genome Biol. Evol.">
        <title>The secreted proteins of Achlya hypogyna and Thraustotheca clavata identify the ancestral oomycete secretome and reveal gene acquisitions by horizontal gene transfer.</title>
        <authorList>
            <person name="Misner I."/>
            <person name="Blouin N."/>
            <person name="Leonard G."/>
            <person name="Richards T.A."/>
            <person name="Lane C.E."/>
        </authorList>
    </citation>
    <scope>NUCLEOTIDE SEQUENCE [LARGE SCALE GENOMIC DNA]</scope>
    <source>
        <strain evidence="1 2">ATCC 48635</strain>
    </source>
</reference>
<dbReference type="STRING" id="1202772.A0A1V9YDY3"/>
<evidence type="ECO:0000313" key="1">
    <source>
        <dbReference type="EMBL" id="OQR83902.1"/>
    </source>
</evidence>
<dbReference type="PANTHER" id="PTHR13061:SF29">
    <property type="entry name" value="GAMMA CARBONIC ANHYDRASE-LIKE 1, MITOCHONDRIAL-RELATED"/>
    <property type="match status" value="1"/>
</dbReference>
<proteinExistence type="predicted"/>
<evidence type="ECO:0008006" key="3">
    <source>
        <dbReference type="Google" id="ProtNLM"/>
    </source>
</evidence>
<dbReference type="Pfam" id="PF00132">
    <property type="entry name" value="Hexapep"/>
    <property type="match status" value="1"/>
</dbReference>
<dbReference type="OrthoDB" id="25818at2759"/>
<comment type="caution">
    <text evidence="1">The sequence shown here is derived from an EMBL/GenBank/DDBJ whole genome shotgun (WGS) entry which is preliminary data.</text>
</comment>
<accession>A0A1V9YDY3</accession>
<dbReference type="Proteomes" id="UP000243579">
    <property type="component" value="Unassembled WGS sequence"/>
</dbReference>